<evidence type="ECO:0000313" key="4">
    <source>
        <dbReference type="Proteomes" id="UP000027178"/>
    </source>
</evidence>
<proteinExistence type="predicted"/>
<evidence type="ECO:0000313" key="3">
    <source>
        <dbReference type="EMBL" id="KDN85679.1"/>
    </source>
</evidence>
<protein>
    <submittedName>
        <fullName evidence="3">Uncharacterized protein</fullName>
    </submittedName>
</protein>
<feature type="transmembrane region" description="Helical" evidence="2">
    <location>
        <begin position="20"/>
        <end position="47"/>
    </location>
</feature>
<keyword evidence="2" id="KW-1133">Transmembrane helix</keyword>
<dbReference type="PATRIC" id="fig|1348663.4.peg.2500"/>
<name>A0A066Z0E1_9ACTN</name>
<feature type="transmembrane region" description="Helical" evidence="2">
    <location>
        <begin position="144"/>
        <end position="163"/>
    </location>
</feature>
<dbReference type="HOGENOM" id="CLU_1353136_0_0_11"/>
<reference evidence="3 4" key="1">
    <citation type="submission" date="2014-05" db="EMBL/GenBank/DDBJ databases">
        <title>Draft Genome Sequence of Kitasatospora cheerisanensis KCTC 2395.</title>
        <authorList>
            <person name="Nam D.H."/>
        </authorList>
    </citation>
    <scope>NUCLEOTIDE SEQUENCE [LARGE SCALE GENOMIC DNA]</scope>
    <source>
        <strain evidence="3 4">KCTC 2395</strain>
    </source>
</reference>
<gene>
    <name evidence="3" type="ORF">KCH_25880</name>
</gene>
<keyword evidence="2" id="KW-0472">Membrane</keyword>
<keyword evidence="2" id="KW-0812">Transmembrane</keyword>
<feature type="transmembrane region" description="Helical" evidence="2">
    <location>
        <begin position="117"/>
        <end position="138"/>
    </location>
</feature>
<feature type="compositionally biased region" description="Basic residues" evidence="1">
    <location>
        <begin position="173"/>
        <end position="185"/>
    </location>
</feature>
<evidence type="ECO:0000256" key="2">
    <source>
        <dbReference type="SAM" id="Phobius"/>
    </source>
</evidence>
<dbReference type="RefSeq" id="WP_035862516.1">
    <property type="nucleotide sequence ID" value="NZ_KK853997.1"/>
</dbReference>
<organism evidence="3 4">
    <name type="scientific">Kitasatospora cheerisanensis KCTC 2395</name>
    <dbReference type="NCBI Taxonomy" id="1348663"/>
    <lineage>
        <taxon>Bacteria</taxon>
        <taxon>Bacillati</taxon>
        <taxon>Actinomycetota</taxon>
        <taxon>Actinomycetes</taxon>
        <taxon>Kitasatosporales</taxon>
        <taxon>Streptomycetaceae</taxon>
        <taxon>Kitasatospora</taxon>
    </lineage>
</organism>
<accession>A0A066Z0E1</accession>
<feature type="region of interest" description="Disordered" evidence="1">
    <location>
        <begin position="173"/>
        <end position="202"/>
    </location>
</feature>
<dbReference type="EMBL" id="JNBY01000080">
    <property type="protein sequence ID" value="KDN85679.1"/>
    <property type="molecule type" value="Genomic_DNA"/>
</dbReference>
<feature type="transmembrane region" description="Helical" evidence="2">
    <location>
        <begin position="59"/>
        <end position="79"/>
    </location>
</feature>
<dbReference type="Proteomes" id="UP000027178">
    <property type="component" value="Unassembled WGS sequence"/>
</dbReference>
<comment type="caution">
    <text evidence="3">The sequence shown here is derived from an EMBL/GenBank/DDBJ whole genome shotgun (WGS) entry which is preliminary data.</text>
</comment>
<keyword evidence="4" id="KW-1185">Reference proteome</keyword>
<sequence length="202" mass="21553">MTFPRFEEESARKDAMLRRFGRLAAAALLVVSILSLVLGSAVGFAIGSVPATRTLTEDLVLFAMAVLCVLVGALEFRAYRAGRGPLARWRTRPAQLLPTAGDDAAAQPDRAAAPCRGAAAVVCFLLGLPTGAALLFLIEHRDRAQPVWLALAAAPALAAAAACDRLLRRPAAHRTTTHHPHHTHGGRPGQGRTHRTTDRIRP</sequence>
<dbReference type="AlphaFoldDB" id="A0A066Z0E1"/>
<evidence type="ECO:0000256" key="1">
    <source>
        <dbReference type="SAM" id="MobiDB-lite"/>
    </source>
</evidence>